<dbReference type="InParanoid" id="G3IN27"/>
<reference evidence="2" key="1">
    <citation type="journal article" date="2011" name="Nat. Biotechnol.">
        <title>The genomic sequence of the Chinese hamster ovary (CHO)-K1 cell line.</title>
        <authorList>
            <person name="Xu X."/>
            <person name="Nagarajan H."/>
            <person name="Lewis N.E."/>
            <person name="Pan S."/>
            <person name="Cai Z."/>
            <person name="Liu X."/>
            <person name="Chen W."/>
            <person name="Xie M."/>
            <person name="Wang W."/>
            <person name="Hammond S."/>
            <person name="Andersen M.R."/>
            <person name="Neff N."/>
            <person name="Passarelli B."/>
            <person name="Koh W."/>
            <person name="Fan H.C."/>
            <person name="Wang J."/>
            <person name="Gui Y."/>
            <person name="Lee K.H."/>
            <person name="Betenbaugh M.J."/>
            <person name="Quake S.R."/>
            <person name="Famili I."/>
            <person name="Palsson B.O."/>
            <person name="Wang J."/>
        </authorList>
    </citation>
    <scope>NUCLEOTIDE SEQUENCE [LARGE SCALE GENOMIC DNA]</scope>
    <source>
        <strain evidence="2">CHO K1 cell line</strain>
    </source>
</reference>
<dbReference type="AlphaFoldDB" id="G3IN27"/>
<protein>
    <submittedName>
        <fullName evidence="1">Uncharacterized protein</fullName>
    </submittedName>
</protein>
<organism evidence="1 2">
    <name type="scientific">Cricetulus griseus</name>
    <name type="common">Chinese hamster</name>
    <name type="synonym">Cricetulus barabensis griseus</name>
    <dbReference type="NCBI Taxonomy" id="10029"/>
    <lineage>
        <taxon>Eukaryota</taxon>
        <taxon>Metazoa</taxon>
        <taxon>Chordata</taxon>
        <taxon>Craniata</taxon>
        <taxon>Vertebrata</taxon>
        <taxon>Euteleostomi</taxon>
        <taxon>Mammalia</taxon>
        <taxon>Eutheria</taxon>
        <taxon>Euarchontoglires</taxon>
        <taxon>Glires</taxon>
        <taxon>Rodentia</taxon>
        <taxon>Myomorpha</taxon>
        <taxon>Muroidea</taxon>
        <taxon>Cricetidae</taxon>
        <taxon>Cricetinae</taxon>
        <taxon>Cricetulus</taxon>
    </lineage>
</organism>
<evidence type="ECO:0000313" key="2">
    <source>
        <dbReference type="Proteomes" id="UP000001075"/>
    </source>
</evidence>
<evidence type="ECO:0000313" key="1">
    <source>
        <dbReference type="EMBL" id="EGW07994.1"/>
    </source>
</evidence>
<dbReference type="Proteomes" id="UP000001075">
    <property type="component" value="Unassembled WGS sequence"/>
</dbReference>
<gene>
    <name evidence="1" type="ORF">I79_025339</name>
</gene>
<sequence>MPNKPEIAACRPYQPLSRTSAKGANLVMLSVAPPRHQLWIPSQESGYQLDIKKSLA</sequence>
<dbReference type="EMBL" id="JH005369">
    <property type="protein sequence ID" value="EGW07994.1"/>
    <property type="molecule type" value="Genomic_DNA"/>
</dbReference>
<name>G3IN27_CRIGR</name>
<accession>G3IN27</accession>
<proteinExistence type="predicted"/>